<gene>
    <name evidence="2" type="ORF">ES332_D05G025600v1</name>
</gene>
<reference evidence="2 3" key="1">
    <citation type="submission" date="2019-07" db="EMBL/GenBank/DDBJ databases">
        <title>WGS assembly of Gossypium tomentosum.</title>
        <authorList>
            <person name="Chen Z.J."/>
            <person name="Sreedasyam A."/>
            <person name="Ando A."/>
            <person name="Song Q."/>
            <person name="De L."/>
            <person name="Hulse-Kemp A."/>
            <person name="Ding M."/>
            <person name="Ye W."/>
            <person name="Kirkbride R."/>
            <person name="Jenkins J."/>
            <person name="Plott C."/>
            <person name="Lovell J."/>
            <person name="Lin Y.-M."/>
            <person name="Vaughn R."/>
            <person name="Liu B."/>
            <person name="Li W."/>
            <person name="Simpson S."/>
            <person name="Scheffler B."/>
            <person name="Saski C."/>
            <person name="Grover C."/>
            <person name="Hu G."/>
            <person name="Conover J."/>
            <person name="Carlson J."/>
            <person name="Shu S."/>
            <person name="Boston L."/>
            <person name="Williams M."/>
            <person name="Peterson D."/>
            <person name="Mcgee K."/>
            <person name="Jones D."/>
            <person name="Wendel J."/>
            <person name="Stelly D."/>
            <person name="Grimwood J."/>
            <person name="Schmutz J."/>
        </authorList>
    </citation>
    <scope>NUCLEOTIDE SEQUENCE [LARGE SCALE GENOMIC DNA]</scope>
    <source>
        <strain evidence="2">7179.01</strain>
    </source>
</reference>
<accession>A0A5D2KPA6</accession>
<feature type="compositionally biased region" description="Gly residues" evidence="1">
    <location>
        <begin position="90"/>
        <end position="170"/>
    </location>
</feature>
<proteinExistence type="predicted"/>
<sequence length="240" mass="23874">MAWPHFSPTKDLSYHLPPPMKFPNIFTRIAVSTYDNAKMLEIIKCFQETGKGFFNIQILILNSESTNKHKKKREENNNNKKPQTSSSSSGAGGCHWGGGEGGGGEGGGGDGGGGGEGGGGGGEKTGGGGGGGGGGGRGGEDLGGGGGGSDGGGKATGGEGTGIGGDGGGGEGKEGTKGAHLNELQSTGLDKKDLHCAALLCKGLAGKQFLLSSNARKFKQTGGSPVKKLYENVKFCNLGN</sequence>
<dbReference type="Proteomes" id="UP000322667">
    <property type="component" value="Chromosome D05"/>
</dbReference>
<feature type="region of interest" description="Disordered" evidence="1">
    <location>
        <begin position="67"/>
        <end position="178"/>
    </location>
</feature>
<evidence type="ECO:0000256" key="1">
    <source>
        <dbReference type="SAM" id="MobiDB-lite"/>
    </source>
</evidence>
<keyword evidence="3" id="KW-1185">Reference proteome</keyword>
<dbReference type="EMBL" id="CM017627">
    <property type="protein sequence ID" value="TYH68981.1"/>
    <property type="molecule type" value="Genomic_DNA"/>
</dbReference>
<evidence type="ECO:0000313" key="2">
    <source>
        <dbReference type="EMBL" id="TYH68981.1"/>
    </source>
</evidence>
<dbReference type="AlphaFoldDB" id="A0A5D2KPA6"/>
<evidence type="ECO:0000313" key="3">
    <source>
        <dbReference type="Proteomes" id="UP000322667"/>
    </source>
</evidence>
<name>A0A5D2KPA6_GOSTO</name>
<protein>
    <submittedName>
        <fullName evidence="2">Uncharacterized protein</fullName>
    </submittedName>
</protein>
<organism evidence="2 3">
    <name type="scientific">Gossypium tomentosum</name>
    <name type="common">Hawaiian cotton</name>
    <name type="synonym">Gossypium sandvicense</name>
    <dbReference type="NCBI Taxonomy" id="34277"/>
    <lineage>
        <taxon>Eukaryota</taxon>
        <taxon>Viridiplantae</taxon>
        <taxon>Streptophyta</taxon>
        <taxon>Embryophyta</taxon>
        <taxon>Tracheophyta</taxon>
        <taxon>Spermatophyta</taxon>
        <taxon>Magnoliopsida</taxon>
        <taxon>eudicotyledons</taxon>
        <taxon>Gunneridae</taxon>
        <taxon>Pentapetalae</taxon>
        <taxon>rosids</taxon>
        <taxon>malvids</taxon>
        <taxon>Malvales</taxon>
        <taxon>Malvaceae</taxon>
        <taxon>Malvoideae</taxon>
        <taxon>Gossypium</taxon>
    </lineage>
</organism>